<dbReference type="PROSITE" id="PS51318">
    <property type="entry name" value="TAT"/>
    <property type="match status" value="1"/>
</dbReference>
<reference evidence="1 2" key="1">
    <citation type="submission" date="2019-06" db="EMBL/GenBank/DDBJ databases">
        <title>Sequencing the genomes of 1000 actinobacteria strains.</title>
        <authorList>
            <person name="Klenk H.-P."/>
        </authorList>
    </citation>
    <scope>NUCLEOTIDE SEQUENCE [LARGE SCALE GENOMIC DNA]</scope>
    <source>
        <strain evidence="1 2">DSM 41649</strain>
    </source>
</reference>
<evidence type="ECO:0000313" key="2">
    <source>
        <dbReference type="Proteomes" id="UP000318416"/>
    </source>
</evidence>
<gene>
    <name evidence="1" type="ORF">FB465_6905</name>
</gene>
<evidence type="ECO:0000313" key="1">
    <source>
        <dbReference type="EMBL" id="TWE21705.1"/>
    </source>
</evidence>
<dbReference type="RefSeq" id="WP_145796787.1">
    <property type="nucleotide sequence ID" value="NZ_BAAABR010000039.1"/>
</dbReference>
<dbReference type="InterPro" id="IPR006311">
    <property type="entry name" value="TAT_signal"/>
</dbReference>
<proteinExistence type="predicted"/>
<dbReference type="Proteomes" id="UP000318416">
    <property type="component" value="Unassembled WGS sequence"/>
</dbReference>
<dbReference type="AlphaFoldDB" id="A0A561F1G0"/>
<name>A0A561F1G0_9ACTN</name>
<accession>A0A561F1G0</accession>
<organism evidence="1 2">
    <name type="scientific">Kitasatospora atroaurantiaca</name>
    <dbReference type="NCBI Taxonomy" id="285545"/>
    <lineage>
        <taxon>Bacteria</taxon>
        <taxon>Bacillati</taxon>
        <taxon>Actinomycetota</taxon>
        <taxon>Actinomycetes</taxon>
        <taxon>Kitasatosporales</taxon>
        <taxon>Streptomycetaceae</taxon>
        <taxon>Kitasatospora</taxon>
    </lineage>
</organism>
<keyword evidence="2" id="KW-1185">Reference proteome</keyword>
<dbReference type="OrthoDB" id="9800887at2"/>
<comment type="caution">
    <text evidence="1">The sequence shown here is derived from an EMBL/GenBank/DDBJ whole genome shotgun (WGS) entry which is preliminary data.</text>
</comment>
<protein>
    <submittedName>
        <fullName evidence="1">Uncharacterized protein</fullName>
    </submittedName>
</protein>
<sequence length="141" mass="13542">MDNSDLDRRQLLALGGSVLGAVGLGLTGCSSKAGSAAASASTATSAAATASSVCVLTSEMTQGPYYLDDSIVEAVTAVAPYTRHTGSWTKLGSDMVYTGGGVKDGLLTVSGSAGGGYTATITVGVDPNSTSGSGGGGQPAG</sequence>
<dbReference type="EMBL" id="VIVR01000001">
    <property type="protein sequence ID" value="TWE21705.1"/>
    <property type="molecule type" value="Genomic_DNA"/>
</dbReference>